<dbReference type="GO" id="GO:0005829">
    <property type="term" value="C:cytosol"/>
    <property type="evidence" value="ECO:0007669"/>
    <property type="project" value="TreeGrafter"/>
</dbReference>
<gene>
    <name evidence="3" type="ORF">SAMN04488115_109150</name>
</gene>
<name>A0A1H6C965_9HYPH</name>
<dbReference type="InterPro" id="IPR000362">
    <property type="entry name" value="Fumarate_lyase_fam"/>
</dbReference>
<organism evidence="3 4">
    <name type="scientific">Bosea lathyri</name>
    <dbReference type="NCBI Taxonomy" id="1036778"/>
    <lineage>
        <taxon>Bacteria</taxon>
        <taxon>Pseudomonadati</taxon>
        <taxon>Pseudomonadota</taxon>
        <taxon>Alphaproteobacteria</taxon>
        <taxon>Hyphomicrobiales</taxon>
        <taxon>Boseaceae</taxon>
        <taxon>Bosea</taxon>
    </lineage>
</organism>
<accession>A0A1H6C965</accession>
<dbReference type="PANTHER" id="PTHR42696:SF2">
    <property type="entry name" value="ASPARTATE AMMONIA-LYASE"/>
    <property type="match status" value="1"/>
</dbReference>
<dbReference type="AlphaFoldDB" id="A0A1H6C965"/>
<dbReference type="NCBIfam" id="NF008909">
    <property type="entry name" value="PRK12273.1"/>
    <property type="match status" value="1"/>
</dbReference>
<evidence type="ECO:0000313" key="4">
    <source>
        <dbReference type="Proteomes" id="UP000236743"/>
    </source>
</evidence>
<dbReference type="InterPro" id="IPR022761">
    <property type="entry name" value="Fumarate_lyase_N"/>
</dbReference>
<feature type="domain" description="Fumarate lyase N-terminal" evidence="2">
    <location>
        <begin position="11"/>
        <end position="301"/>
    </location>
</feature>
<evidence type="ECO:0000313" key="3">
    <source>
        <dbReference type="EMBL" id="SEG69448.1"/>
    </source>
</evidence>
<keyword evidence="1 3" id="KW-0456">Lyase</keyword>
<dbReference type="InterPro" id="IPR024083">
    <property type="entry name" value="Fumarase/histidase_N"/>
</dbReference>
<evidence type="ECO:0000259" key="2">
    <source>
        <dbReference type="Pfam" id="PF00206"/>
    </source>
</evidence>
<dbReference type="InterPro" id="IPR008948">
    <property type="entry name" value="L-Aspartase-like"/>
</dbReference>
<sequence length="396" mass="42183">MRHLIIALAEVKIAAARANADDGALDPRKLAAIEEAAREIIANELRDEFPIDVFQGGAGTSTNMNMNEVIANRASEILGGQRGQDRLVHAHDDVNRSQSTNDAYATAVRLSMVYGSRLLRKELTALSAVFRDKQLEFAGIAKLGRTQLQDAVQMTLGDEFGAFATTLSEDVERLAETEKHLCEINLGGTAIGSGIAASESYRRNVLPHLRHVTGLPVERARDLYEASWDMGVFMLLSGLLKRTACKLSKIANDLRLLSSGPTGGIGEIKLPALQPGSSIMPAKVNPVAAEAVNQVCFYVYGLDTTIGNAAEAGQLQLNAMEPVIAFSLHQALSLLTNVVKSFAETCVRGIEAAPQRCSHNLGNSSAFATELVSTIGYEAATVLAKSKLAPGDGAVA</sequence>
<dbReference type="SUPFAM" id="SSF48557">
    <property type="entry name" value="L-aspartase-like"/>
    <property type="match status" value="1"/>
</dbReference>
<dbReference type="Gene3D" id="1.20.200.10">
    <property type="entry name" value="Fumarase/aspartase (Central domain)"/>
    <property type="match status" value="1"/>
</dbReference>
<dbReference type="InterPro" id="IPR020557">
    <property type="entry name" value="Fumarate_lyase_CS"/>
</dbReference>
<dbReference type="InterPro" id="IPR051546">
    <property type="entry name" value="Aspartate_Ammonia-Lyase"/>
</dbReference>
<dbReference type="PROSITE" id="PS00163">
    <property type="entry name" value="FUMARATE_LYASES"/>
    <property type="match status" value="1"/>
</dbReference>
<reference evidence="3 4" key="1">
    <citation type="submission" date="2016-10" db="EMBL/GenBank/DDBJ databases">
        <authorList>
            <person name="de Groot N.N."/>
        </authorList>
    </citation>
    <scope>NUCLEOTIDE SEQUENCE [LARGE SCALE GENOMIC DNA]</scope>
    <source>
        <strain evidence="3 4">DSM 26656</strain>
    </source>
</reference>
<dbReference type="GO" id="GO:0006531">
    <property type="term" value="P:aspartate metabolic process"/>
    <property type="evidence" value="ECO:0007669"/>
    <property type="project" value="TreeGrafter"/>
</dbReference>
<dbReference type="GO" id="GO:0008797">
    <property type="term" value="F:aspartate ammonia-lyase activity"/>
    <property type="evidence" value="ECO:0007669"/>
    <property type="project" value="TreeGrafter"/>
</dbReference>
<dbReference type="Pfam" id="PF00206">
    <property type="entry name" value="Lyase_1"/>
    <property type="match status" value="1"/>
</dbReference>
<dbReference type="EMBL" id="FNUY01000009">
    <property type="protein sequence ID" value="SEG69448.1"/>
    <property type="molecule type" value="Genomic_DNA"/>
</dbReference>
<dbReference type="Proteomes" id="UP000236743">
    <property type="component" value="Unassembled WGS sequence"/>
</dbReference>
<proteinExistence type="predicted"/>
<dbReference type="PRINTS" id="PR00149">
    <property type="entry name" value="FUMRATELYASE"/>
</dbReference>
<evidence type="ECO:0000256" key="1">
    <source>
        <dbReference type="ARBA" id="ARBA00023239"/>
    </source>
</evidence>
<dbReference type="FunFam" id="1.20.200.10:FF:000001">
    <property type="entry name" value="Fumarate hydratase, mitochondrial"/>
    <property type="match status" value="1"/>
</dbReference>
<protein>
    <submittedName>
        <fullName evidence="3">Aspartate ammonia-lyase</fullName>
    </submittedName>
</protein>
<dbReference type="Gene3D" id="1.10.275.10">
    <property type="entry name" value="Fumarase/aspartase (N-terminal domain)"/>
    <property type="match status" value="1"/>
</dbReference>
<keyword evidence="4" id="KW-1185">Reference proteome</keyword>
<dbReference type="PANTHER" id="PTHR42696">
    <property type="entry name" value="ASPARTATE AMMONIA-LYASE"/>
    <property type="match status" value="1"/>
</dbReference>